<sequence length="261" mass="28148">MLDLIRQSLSQFTPAERRIAEAILDTPSTAITWSITDAARVAKVSEPSIIRFCRRLDCDGFPDFRLKLAQQLAVRQSTATVAESGTDPFAGMVDDIFNRAAEALRETRHDLDLDSLRRAVSLLARARRIDVYGYGGSGFLAGEAQHRMASLGIASVAYSDPTLQMVSAARLSPLDVLFVLSFSGRTSYLISNIEIAKKSGARIVAISPGGSIVASLADENINLNAYRTSAGPLIVPTGRAPMYVMLDVLFGLLAPELGKTD</sequence>
<proteinExistence type="predicted"/>
<organism evidence="1 2">
    <name type="scientific">Ensifer adhaerens</name>
    <name type="common">Sinorhizobium morelense</name>
    <dbReference type="NCBI Taxonomy" id="106592"/>
    <lineage>
        <taxon>Bacteria</taxon>
        <taxon>Pseudomonadati</taxon>
        <taxon>Pseudomonadota</taxon>
        <taxon>Alphaproteobacteria</taxon>
        <taxon>Hyphomicrobiales</taxon>
        <taxon>Rhizobiaceae</taxon>
        <taxon>Sinorhizobium/Ensifer group</taxon>
        <taxon>Ensifer</taxon>
    </lineage>
</organism>
<reference evidence="1" key="1">
    <citation type="submission" date="2021-03" db="EMBL/GenBank/DDBJ databases">
        <title>Genomic Encyclopedia of Type Strains, Phase IV (KMG-IV): sequencing the most valuable type-strain genomes for metagenomic binning, comparative biology and taxonomic classification.</title>
        <authorList>
            <person name="Goeker M."/>
        </authorList>
    </citation>
    <scope>NUCLEOTIDE SEQUENCE</scope>
    <source>
        <strain evidence="1">DSM 18131</strain>
    </source>
</reference>
<dbReference type="Proteomes" id="UP000823773">
    <property type="component" value="Unassembled WGS sequence"/>
</dbReference>
<name>A0ACC5SS25_ENSAD</name>
<protein>
    <submittedName>
        <fullName evidence="1">RpiR family carbohydrate utilization transcriptional regulator</fullName>
    </submittedName>
</protein>
<comment type="caution">
    <text evidence="1">The sequence shown here is derived from an EMBL/GenBank/DDBJ whole genome shotgun (WGS) entry which is preliminary data.</text>
</comment>
<evidence type="ECO:0000313" key="2">
    <source>
        <dbReference type="Proteomes" id="UP000823773"/>
    </source>
</evidence>
<accession>A0ACC5SS25</accession>
<keyword evidence="2" id="KW-1185">Reference proteome</keyword>
<evidence type="ECO:0000313" key="1">
    <source>
        <dbReference type="EMBL" id="MBP1871569.1"/>
    </source>
</evidence>
<dbReference type="EMBL" id="JAGGJR010000002">
    <property type="protein sequence ID" value="MBP1871569.1"/>
    <property type="molecule type" value="Genomic_DNA"/>
</dbReference>
<gene>
    <name evidence="1" type="ORF">J2Z19_001281</name>
</gene>